<accession>K8EQF0</accession>
<dbReference type="Pfam" id="PF22151">
    <property type="entry name" value="Fer4_NDSU1"/>
    <property type="match status" value="1"/>
</dbReference>
<dbReference type="InterPro" id="IPR001041">
    <property type="entry name" value="2Fe-2S_ferredoxin-type"/>
</dbReference>
<dbReference type="SMART" id="SM00929">
    <property type="entry name" value="NADH-G_4Fe-4S_3"/>
    <property type="match status" value="1"/>
</dbReference>
<gene>
    <name evidence="14" type="ordered locus">Bathy16g00550</name>
</gene>
<dbReference type="EMBL" id="FO082263">
    <property type="protein sequence ID" value="CCO20281.1"/>
    <property type="molecule type" value="Genomic_DNA"/>
</dbReference>
<dbReference type="PROSITE" id="PS51669">
    <property type="entry name" value="4FE4S_MOW_BIS_MGD"/>
    <property type="match status" value="1"/>
</dbReference>
<dbReference type="PANTHER" id="PTHR43105">
    <property type="entry name" value="RESPIRATORY NITRATE REDUCTASE"/>
    <property type="match status" value="1"/>
</dbReference>
<dbReference type="GeneID" id="19011336"/>
<dbReference type="InterPro" id="IPR050123">
    <property type="entry name" value="Prok_molybdopt-oxidoreductase"/>
</dbReference>
<dbReference type="FunFam" id="3.10.20.740:FF:000001">
    <property type="entry name" value="NADH-quinone oxidoreductase subunit G"/>
    <property type="match status" value="1"/>
</dbReference>
<evidence type="ECO:0000313" key="14">
    <source>
        <dbReference type="EMBL" id="CCO20281.1"/>
    </source>
</evidence>
<keyword evidence="6" id="KW-0408">Iron</keyword>
<keyword evidence="5" id="KW-1278">Translocase</keyword>
<dbReference type="PROSITE" id="PS00643">
    <property type="entry name" value="COMPLEX1_75K_3"/>
    <property type="match status" value="1"/>
</dbReference>
<evidence type="ECO:0000256" key="3">
    <source>
        <dbReference type="ARBA" id="ARBA00022485"/>
    </source>
</evidence>
<dbReference type="Pfam" id="PF00384">
    <property type="entry name" value="Molybdopterin"/>
    <property type="match status" value="1"/>
</dbReference>
<dbReference type="PROSITE" id="PS00642">
    <property type="entry name" value="COMPLEX1_75K_2"/>
    <property type="match status" value="1"/>
</dbReference>
<dbReference type="GO" id="GO:0042773">
    <property type="term" value="P:ATP synthesis coupled electron transport"/>
    <property type="evidence" value="ECO:0007669"/>
    <property type="project" value="InterPro"/>
</dbReference>
<dbReference type="PROSITE" id="PS51839">
    <property type="entry name" value="4FE4S_HC3"/>
    <property type="match status" value="1"/>
</dbReference>
<keyword evidence="4" id="KW-0479">Metal-binding</keyword>
<dbReference type="Pfam" id="PF09326">
    <property type="entry name" value="NADH_dhqG_C"/>
    <property type="match status" value="1"/>
</dbReference>
<dbReference type="CDD" id="cd00207">
    <property type="entry name" value="fer2"/>
    <property type="match status" value="1"/>
</dbReference>
<dbReference type="InterPro" id="IPR036010">
    <property type="entry name" value="2Fe-2S_ferredoxin-like_sf"/>
</dbReference>
<comment type="similarity">
    <text evidence="2 10">Belongs to the complex I 75 kDa subunit family.</text>
</comment>
<dbReference type="GO" id="GO:0051539">
    <property type="term" value="F:4 iron, 4 sulfur cluster binding"/>
    <property type="evidence" value="ECO:0007669"/>
    <property type="project" value="UniProtKB-KW"/>
</dbReference>
<evidence type="ECO:0000259" key="11">
    <source>
        <dbReference type="PROSITE" id="PS51085"/>
    </source>
</evidence>
<reference evidence="14 15" key="1">
    <citation type="submission" date="2011-10" db="EMBL/GenBank/DDBJ databases">
        <authorList>
            <person name="Genoscope - CEA"/>
        </authorList>
    </citation>
    <scope>NUCLEOTIDE SEQUENCE [LARGE SCALE GENOMIC DNA]</scope>
    <source>
        <strain evidence="14 15">RCC 1105</strain>
    </source>
</reference>
<dbReference type="GO" id="GO:0016651">
    <property type="term" value="F:oxidoreductase activity, acting on NAD(P)H"/>
    <property type="evidence" value="ECO:0007669"/>
    <property type="project" value="InterPro"/>
</dbReference>
<dbReference type="FunFam" id="3.30.200.210:FF:000002">
    <property type="entry name" value="NADH-ubiquinone oxidoreductase 75 kDa subunit"/>
    <property type="match status" value="1"/>
</dbReference>
<evidence type="ECO:0000256" key="10">
    <source>
        <dbReference type="RuleBase" id="RU004523"/>
    </source>
</evidence>
<dbReference type="InterPro" id="IPR054351">
    <property type="entry name" value="NADH_UbQ_OxRdtase_ferredoxin"/>
</dbReference>
<dbReference type="GO" id="GO:0016020">
    <property type="term" value="C:membrane"/>
    <property type="evidence" value="ECO:0007669"/>
    <property type="project" value="InterPro"/>
</dbReference>
<evidence type="ECO:0000256" key="4">
    <source>
        <dbReference type="ARBA" id="ARBA00022723"/>
    </source>
</evidence>
<evidence type="ECO:0000313" key="15">
    <source>
        <dbReference type="Proteomes" id="UP000198341"/>
    </source>
</evidence>
<feature type="domain" description="2Fe-2S ferredoxin-type" evidence="11">
    <location>
        <begin position="56"/>
        <end position="134"/>
    </location>
</feature>
<protein>
    <submittedName>
        <fullName evidence="14">NADH dehydrogenase subunit G</fullName>
    </submittedName>
</protein>
<dbReference type="GO" id="GO:0046872">
    <property type="term" value="F:metal ion binding"/>
    <property type="evidence" value="ECO:0007669"/>
    <property type="project" value="UniProtKB-KW"/>
</dbReference>
<dbReference type="SUPFAM" id="SSF54292">
    <property type="entry name" value="2Fe-2S ferredoxin-like"/>
    <property type="match status" value="1"/>
</dbReference>
<dbReference type="Pfam" id="PF10588">
    <property type="entry name" value="NADH-G_4Fe-4S_3"/>
    <property type="match status" value="1"/>
</dbReference>
<dbReference type="PROSITE" id="PS00641">
    <property type="entry name" value="COMPLEX1_75K_1"/>
    <property type="match status" value="1"/>
</dbReference>
<dbReference type="Proteomes" id="UP000198341">
    <property type="component" value="Chromosome 16"/>
</dbReference>
<keyword evidence="15" id="KW-1185">Reference proteome</keyword>
<dbReference type="FunFam" id="3.30.70.20:FF:000002">
    <property type="entry name" value="NADH-ubiquinone oxidoreductase 75 kDa subunit"/>
    <property type="match status" value="1"/>
</dbReference>
<dbReference type="STRING" id="41875.K8EQF0"/>
<evidence type="ECO:0000256" key="6">
    <source>
        <dbReference type="ARBA" id="ARBA00023004"/>
    </source>
</evidence>
<feature type="domain" description="4Fe-4S Mo/W bis-MGD-type" evidence="12">
    <location>
        <begin position="271"/>
        <end position="327"/>
    </location>
</feature>
<evidence type="ECO:0000259" key="13">
    <source>
        <dbReference type="PROSITE" id="PS51839"/>
    </source>
</evidence>
<dbReference type="Pfam" id="PF22117">
    <property type="entry name" value="Fer4_Nqo3"/>
    <property type="match status" value="1"/>
</dbReference>
<dbReference type="InterPro" id="IPR010228">
    <property type="entry name" value="NADH_UbQ_OxRdtase_Gsu"/>
</dbReference>
<evidence type="ECO:0000256" key="2">
    <source>
        <dbReference type="ARBA" id="ARBA00005404"/>
    </source>
</evidence>
<dbReference type="GO" id="GO:0008137">
    <property type="term" value="F:NADH dehydrogenase (ubiquinone) activity"/>
    <property type="evidence" value="ECO:0007669"/>
    <property type="project" value="InterPro"/>
</dbReference>
<dbReference type="SUPFAM" id="SSF53706">
    <property type="entry name" value="Formate dehydrogenase/DMSO reductase, domains 1-3"/>
    <property type="match status" value="1"/>
</dbReference>
<dbReference type="OrthoDB" id="10249365at2759"/>
<proteinExistence type="inferred from homology"/>
<comment type="cofactor">
    <cofactor evidence="1">
        <name>[4Fe-4S] cluster</name>
        <dbReference type="ChEBI" id="CHEBI:49883"/>
    </cofactor>
</comment>
<evidence type="ECO:0000256" key="7">
    <source>
        <dbReference type="ARBA" id="ARBA00023014"/>
    </source>
</evidence>
<dbReference type="InterPro" id="IPR015405">
    <property type="entry name" value="NDUFS1-like_C"/>
</dbReference>
<evidence type="ECO:0000259" key="12">
    <source>
        <dbReference type="PROSITE" id="PS51669"/>
    </source>
</evidence>
<organism evidence="14 15">
    <name type="scientific">Bathycoccus prasinos</name>
    <dbReference type="NCBI Taxonomy" id="41875"/>
    <lineage>
        <taxon>Eukaryota</taxon>
        <taxon>Viridiplantae</taxon>
        <taxon>Chlorophyta</taxon>
        <taxon>Mamiellophyceae</taxon>
        <taxon>Mamiellales</taxon>
        <taxon>Bathycoccaceae</taxon>
        <taxon>Bathycoccus</taxon>
    </lineage>
</organism>
<dbReference type="NCBIfam" id="TIGR01973">
    <property type="entry name" value="NuoG"/>
    <property type="match status" value="1"/>
</dbReference>
<dbReference type="PROSITE" id="PS51085">
    <property type="entry name" value="2FE2S_FER_2"/>
    <property type="match status" value="1"/>
</dbReference>
<dbReference type="Gene3D" id="3.30.70.20">
    <property type="match status" value="1"/>
</dbReference>
<dbReference type="InterPro" id="IPR006656">
    <property type="entry name" value="Mopterin_OxRdtase"/>
</dbReference>
<comment type="cofactor">
    <cofactor evidence="9">
        <name>[2Fe-2S] cluster</name>
        <dbReference type="ChEBI" id="CHEBI:190135"/>
    </cofactor>
</comment>
<evidence type="ECO:0000256" key="1">
    <source>
        <dbReference type="ARBA" id="ARBA00001966"/>
    </source>
</evidence>
<dbReference type="AlphaFoldDB" id="K8EQF0"/>
<name>K8EQF0_9CHLO</name>
<dbReference type="CDD" id="cd02773">
    <property type="entry name" value="MopB_Res-Cmplx1_Nad11"/>
    <property type="match status" value="1"/>
</dbReference>
<keyword evidence="3" id="KW-0004">4Fe-4S</keyword>
<dbReference type="InterPro" id="IPR006963">
    <property type="entry name" value="Mopterin_OxRdtase_4Fe-4S_dom"/>
</dbReference>
<dbReference type="Pfam" id="PF13510">
    <property type="entry name" value="Fer2_4"/>
    <property type="match status" value="1"/>
</dbReference>
<dbReference type="RefSeq" id="XP_007508664.1">
    <property type="nucleotide sequence ID" value="XM_007508602.1"/>
</dbReference>
<evidence type="ECO:0000256" key="8">
    <source>
        <dbReference type="ARBA" id="ARBA00023027"/>
    </source>
</evidence>
<dbReference type="PANTHER" id="PTHR43105:SF13">
    <property type="entry name" value="NADH-UBIQUINONE OXIDOREDUCTASE 75 KDA SUBUNIT, MITOCHONDRIAL"/>
    <property type="match status" value="1"/>
</dbReference>
<keyword evidence="7" id="KW-0411">Iron-sulfur</keyword>
<evidence type="ECO:0000256" key="9">
    <source>
        <dbReference type="ARBA" id="ARBA00034078"/>
    </source>
</evidence>
<dbReference type="SUPFAM" id="SSF54862">
    <property type="entry name" value="4Fe-4S ferredoxins"/>
    <property type="match status" value="1"/>
</dbReference>
<dbReference type="Gene3D" id="3.10.20.740">
    <property type="match status" value="1"/>
</dbReference>
<dbReference type="Gene3D" id="3.30.200.210">
    <property type="match status" value="1"/>
</dbReference>
<dbReference type="InterPro" id="IPR000283">
    <property type="entry name" value="NADH_UbQ_OxRdtase_75kDa_su_CS"/>
</dbReference>
<dbReference type="eggNOG" id="KOG2282">
    <property type="taxonomic scope" value="Eukaryota"/>
</dbReference>
<sequence length="758" mass="81473">MRRFCALISRTKRSSDEINFLRKSVALGSASSAQTTSSETTKASFSTTNTPAVDENLVPVFVDGREVHVQKGVTVLQACEHAGVHVPRFCYHPRLSIAGNCRMCLVEVEKSPKPVASCAMPVMPNMNIKTTTDLVKKAREGVMEFLLINHPLDCPICDQGGECELQDQSMIFGSDRSRFTEGKRAVEDKELGPLVKTVMTRCIHCTRCVRFATEVAGVQELGVTGRGGQAEIGTYVSKLLSSELSGNVIDLCPVGALTSKPFAFTARSWELKPTETIDVLDGLGSSIRVDSKGTEVMRITPRLHEGVNEEWISDKARFSYDGLKRQRLDAPYAKNPKTNKLEKVTWETALEIVGEQLSKADPRNLRAVAGKLADCESIVALKDVMTSLGCVNFEVEGVNADAVNVDSRSNYIMNSNIVGVEDADVVLMVGADVRLEAPVLNARLRRANVAGGVKMATLGHHGDLTYPVENLGTEASIINDLLSGKHAFSETLKNAKNPCVIVGSAVLNRPDCAQLLKSLHQLSDQFGVVTNDWNGFNVLQASGGTTGALDLGFVSSKNKHISENDGLKVVYNLGSETISSYDSEPGKKFVIYQGHHGDVGAAGADVVLPGAAYTEKDATYVNTEGRAQRALACVAPPGLARADWKILRAVSEFAMVPLKYNTIEQCRERLAEVSPTFNAIDEVEPSLWLNGASYAHLAGGTPNVAAKGGAGKKTSGATVFASEPLTTNVENFYMTDAITRASATMARCSKAKATGSAF</sequence>
<dbReference type="KEGG" id="bpg:Bathy16g00550"/>
<keyword evidence="8" id="KW-0520">NAD</keyword>
<dbReference type="Gene3D" id="3.40.50.740">
    <property type="match status" value="1"/>
</dbReference>
<evidence type="ECO:0000256" key="5">
    <source>
        <dbReference type="ARBA" id="ARBA00022967"/>
    </source>
</evidence>
<dbReference type="InterPro" id="IPR019574">
    <property type="entry name" value="NADH_UbQ_OxRdtase_Gsu_4Fe4S-bd"/>
</dbReference>
<feature type="domain" description="4Fe-4S His(Cys)3-ligated-type" evidence="13">
    <location>
        <begin position="134"/>
        <end position="173"/>
    </location>
</feature>